<dbReference type="EMBL" id="BAAABX010000048">
    <property type="protein sequence ID" value="GAA0416859.1"/>
    <property type="molecule type" value="Genomic_DNA"/>
</dbReference>
<dbReference type="RefSeq" id="WP_344026805.1">
    <property type="nucleotide sequence ID" value="NZ_BAAABX010000048.1"/>
</dbReference>
<name>A0ABN0YX81_9ACTN</name>
<dbReference type="Proteomes" id="UP001500879">
    <property type="component" value="Unassembled WGS sequence"/>
</dbReference>
<keyword evidence="2" id="KW-1185">Reference proteome</keyword>
<reference evidence="1 2" key="1">
    <citation type="journal article" date="2019" name="Int. J. Syst. Evol. Microbiol.">
        <title>The Global Catalogue of Microorganisms (GCM) 10K type strain sequencing project: providing services to taxonomists for standard genome sequencing and annotation.</title>
        <authorList>
            <consortium name="The Broad Institute Genomics Platform"/>
            <consortium name="The Broad Institute Genome Sequencing Center for Infectious Disease"/>
            <person name="Wu L."/>
            <person name="Ma J."/>
        </authorList>
    </citation>
    <scope>NUCLEOTIDE SEQUENCE [LARGE SCALE GENOMIC DNA]</scope>
    <source>
        <strain evidence="1 2">JCM 4788</strain>
    </source>
</reference>
<evidence type="ECO:0000313" key="1">
    <source>
        <dbReference type="EMBL" id="GAA0416859.1"/>
    </source>
</evidence>
<proteinExistence type="predicted"/>
<organism evidence="1 2">
    <name type="scientific">Streptomyces luteireticuli</name>
    <dbReference type="NCBI Taxonomy" id="173858"/>
    <lineage>
        <taxon>Bacteria</taxon>
        <taxon>Bacillati</taxon>
        <taxon>Actinomycetota</taxon>
        <taxon>Actinomycetes</taxon>
        <taxon>Kitasatosporales</taxon>
        <taxon>Streptomycetaceae</taxon>
        <taxon>Streptomyces</taxon>
    </lineage>
</organism>
<protein>
    <submittedName>
        <fullName evidence="1">Uncharacterized protein</fullName>
    </submittedName>
</protein>
<comment type="caution">
    <text evidence="1">The sequence shown here is derived from an EMBL/GenBank/DDBJ whole genome shotgun (WGS) entry which is preliminary data.</text>
</comment>
<sequence>MDTYEGSARLEWWANRSTSPGGYDVRVTACATRSGWTCDAVLEGPLPEDHQEGFGGLMQIDPVFTLRFDEGGEILVNVVTAGHGGRLALTAHEPAEPVGS</sequence>
<accession>A0ABN0YX81</accession>
<evidence type="ECO:0000313" key="2">
    <source>
        <dbReference type="Proteomes" id="UP001500879"/>
    </source>
</evidence>
<gene>
    <name evidence="1" type="ORF">GCM10010357_42800</name>
</gene>